<comment type="caution">
    <text evidence="7">The sequence shown here is derived from an EMBL/GenBank/DDBJ whole genome shotgun (WGS) entry which is preliminary data.</text>
</comment>
<dbReference type="EMBL" id="JAOTOJ010000018">
    <property type="protein sequence ID" value="KAK9391473.1"/>
    <property type="molecule type" value="Genomic_DNA"/>
</dbReference>
<gene>
    <name evidence="7" type="ORF">NXF25_017862</name>
</gene>
<dbReference type="Proteomes" id="UP001474421">
    <property type="component" value="Unassembled WGS sequence"/>
</dbReference>
<keyword evidence="3 6" id="KW-0812">Transmembrane</keyword>
<dbReference type="Pfam" id="PF04117">
    <property type="entry name" value="Mpv17_PMP22"/>
    <property type="match status" value="1"/>
</dbReference>
<evidence type="ECO:0000256" key="6">
    <source>
        <dbReference type="RuleBase" id="RU363053"/>
    </source>
</evidence>
<keyword evidence="5 6" id="KW-0472">Membrane</keyword>
<evidence type="ECO:0000313" key="7">
    <source>
        <dbReference type="EMBL" id="KAK9391473.1"/>
    </source>
</evidence>
<feature type="transmembrane region" description="Helical" evidence="6">
    <location>
        <begin position="122"/>
        <end position="141"/>
    </location>
</feature>
<name>A0AAW1ANV6_CROAD</name>
<evidence type="ECO:0000256" key="2">
    <source>
        <dbReference type="ARBA" id="ARBA00006824"/>
    </source>
</evidence>
<dbReference type="AlphaFoldDB" id="A0AAW1ANV6"/>
<evidence type="ECO:0000256" key="4">
    <source>
        <dbReference type="ARBA" id="ARBA00022989"/>
    </source>
</evidence>
<evidence type="ECO:0000256" key="5">
    <source>
        <dbReference type="ARBA" id="ARBA00023136"/>
    </source>
</evidence>
<reference evidence="7 8" key="1">
    <citation type="journal article" date="2024" name="Proc. Natl. Acad. Sci. U.S.A.">
        <title>The genetic regulatory architecture and epigenomic basis for age-related changes in rattlesnake venom.</title>
        <authorList>
            <person name="Hogan M.P."/>
            <person name="Holding M.L."/>
            <person name="Nystrom G.S."/>
            <person name="Colston T.J."/>
            <person name="Bartlett D.A."/>
            <person name="Mason A.J."/>
            <person name="Ellsworth S.A."/>
            <person name="Rautsaw R.M."/>
            <person name="Lawrence K.C."/>
            <person name="Strickland J.L."/>
            <person name="He B."/>
            <person name="Fraser P."/>
            <person name="Margres M.J."/>
            <person name="Gilbert D.M."/>
            <person name="Gibbs H.L."/>
            <person name="Parkinson C.L."/>
            <person name="Rokyta D.R."/>
        </authorList>
    </citation>
    <scope>NUCLEOTIDE SEQUENCE [LARGE SCALE GENOMIC DNA]</scope>
    <source>
        <strain evidence="7">DRR0105</strain>
    </source>
</reference>
<accession>A0AAW1ANV6</accession>
<organism evidence="7 8">
    <name type="scientific">Crotalus adamanteus</name>
    <name type="common">Eastern diamondback rattlesnake</name>
    <dbReference type="NCBI Taxonomy" id="8729"/>
    <lineage>
        <taxon>Eukaryota</taxon>
        <taxon>Metazoa</taxon>
        <taxon>Chordata</taxon>
        <taxon>Craniata</taxon>
        <taxon>Vertebrata</taxon>
        <taxon>Euteleostomi</taxon>
        <taxon>Lepidosauria</taxon>
        <taxon>Squamata</taxon>
        <taxon>Bifurcata</taxon>
        <taxon>Unidentata</taxon>
        <taxon>Episquamata</taxon>
        <taxon>Toxicofera</taxon>
        <taxon>Serpentes</taxon>
        <taxon>Colubroidea</taxon>
        <taxon>Viperidae</taxon>
        <taxon>Crotalinae</taxon>
        <taxon>Crotalus</taxon>
    </lineage>
</organism>
<dbReference type="PANTHER" id="PTHR11266:SF80">
    <property type="entry name" value="PEROXISOMAL MEMBRANE PROTEIN 2"/>
    <property type="match status" value="1"/>
</dbReference>
<proteinExistence type="inferred from homology"/>
<evidence type="ECO:0000256" key="1">
    <source>
        <dbReference type="ARBA" id="ARBA00004141"/>
    </source>
</evidence>
<evidence type="ECO:0000256" key="3">
    <source>
        <dbReference type="ARBA" id="ARBA00022692"/>
    </source>
</evidence>
<evidence type="ECO:0000313" key="8">
    <source>
        <dbReference type="Proteomes" id="UP001474421"/>
    </source>
</evidence>
<dbReference type="InterPro" id="IPR007248">
    <property type="entry name" value="Mpv17_PMP22"/>
</dbReference>
<keyword evidence="8" id="KW-1185">Reference proteome</keyword>
<comment type="similarity">
    <text evidence="2 6">Belongs to the peroxisomal membrane protein PXMP2/4 family.</text>
</comment>
<dbReference type="PANTHER" id="PTHR11266">
    <property type="entry name" value="PEROXISOMAL MEMBRANE PROTEIN 2, PXMP2 MPV17"/>
    <property type="match status" value="1"/>
</dbReference>
<protein>
    <submittedName>
        <fullName evidence="7">Peroxisomal membrane protein 2</fullName>
    </submittedName>
</protein>
<feature type="transmembrane region" description="Helical" evidence="6">
    <location>
        <begin position="184"/>
        <end position="201"/>
    </location>
</feature>
<sequence>MRNRARPGTGDAPGGMSPVYSKLDSAPLSRKLLTRYLLLLRLYPVLTKAATSAFLSALGSLLSQLIEKTQKKRSLEWREPLRFAAYGFLFTGPLSHYFYHYLEQLIPSEAPFALVKRLLVDRLIVSPAFLALFFLVMNFLEGKDISAFSKKMKTSYWASLKMNWKVWTPVQVINFTYVPLQFQVLFGNLVAMLWFAYLASVKKR</sequence>
<comment type="subcellular location">
    <subcellularLocation>
        <location evidence="1">Membrane</location>
        <topology evidence="1">Multi-pass membrane protein</topology>
    </subcellularLocation>
</comment>
<keyword evidence="4 6" id="KW-1133">Transmembrane helix</keyword>
<dbReference type="GO" id="GO:0005778">
    <property type="term" value="C:peroxisomal membrane"/>
    <property type="evidence" value="ECO:0007669"/>
    <property type="project" value="TreeGrafter"/>
</dbReference>